<name>A0ACC2GKL2_DALPE</name>
<proteinExistence type="predicted"/>
<reference evidence="1" key="1">
    <citation type="submission" date="2021-05" db="EMBL/GenBank/DDBJ databases">
        <authorList>
            <person name="Pan Q."/>
            <person name="Jouanno E."/>
            <person name="Zahm M."/>
            <person name="Klopp C."/>
            <person name="Cabau C."/>
            <person name="Louis A."/>
            <person name="Berthelot C."/>
            <person name="Parey E."/>
            <person name="Roest Crollius H."/>
            <person name="Montfort J."/>
            <person name="Robinson-Rechavi M."/>
            <person name="Bouchez O."/>
            <person name="Lampietro C."/>
            <person name="Lopez Roques C."/>
            <person name="Donnadieu C."/>
            <person name="Postlethwait J."/>
            <person name="Bobe J."/>
            <person name="Dillon D."/>
            <person name="Chandos A."/>
            <person name="von Hippel F."/>
            <person name="Guiguen Y."/>
        </authorList>
    </citation>
    <scope>NUCLEOTIDE SEQUENCE</scope>
    <source>
        <strain evidence="1">YG-Jan2019</strain>
    </source>
</reference>
<gene>
    <name evidence="1" type="ORF">DPEC_G00155190</name>
</gene>
<organism evidence="1 2">
    <name type="scientific">Dallia pectoralis</name>
    <name type="common">Alaska blackfish</name>
    <dbReference type="NCBI Taxonomy" id="75939"/>
    <lineage>
        <taxon>Eukaryota</taxon>
        <taxon>Metazoa</taxon>
        <taxon>Chordata</taxon>
        <taxon>Craniata</taxon>
        <taxon>Vertebrata</taxon>
        <taxon>Euteleostomi</taxon>
        <taxon>Actinopterygii</taxon>
        <taxon>Neopterygii</taxon>
        <taxon>Teleostei</taxon>
        <taxon>Protacanthopterygii</taxon>
        <taxon>Esociformes</taxon>
        <taxon>Umbridae</taxon>
        <taxon>Dallia</taxon>
    </lineage>
</organism>
<comment type="caution">
    <text evidence="1">The sequence shown here is derived from an EMBL/GenBank/DDBJ whole genome shotgun (WGS) entry which is preliminary data.</text>
</comment>
<dbReference type="Proteomes" id="UP001157502">
    <property type="component" value="Chromosome 12"/>
</dbReference>
<dbReference type="EMBL" id="CM055739">
    <property type="protein sequence ID" value="KAJ8004092.1"/>
    <property type="molecule type" value="Genomic_DNA"/>
</dbReference>
<evidence type="ECO:0000313" key="1">
    <source>
        <dbReference type="EMBL" id="KAJ8004092.1"/>
    </source>
</evidence>
<keyword evidence="2" id="KW-1185">Reference proteome</keyword>
<sequence>MSVLGVEMLFKPATVRNASLYDYACVSWNYKLDDWSTYGCSKVNHSKDGLRCFCNHATNFAVLMVFRWNFKYADPLNWIAILGCSISVIGLTVTIISQVFTRKSRATFSTHILVSTCTCLLIFTLLFMLAVENPNKLLQTPKLQINSVPPTDIYIEPDRGACTAVAALLQYFLLGTFTWNLLYTAHISFRNSPATAAPSFTVSTAVIGWGVPAVIVALTFKISYRRDNPLGYRQEEFCWLAARDPMGIFNFKLPMFWGTLIPVAFMQIFHAVPLIYLAFATSSTSPQLTRHDSVKKILCSFSLAVVFSLSLFLGYLLLITHDQAKYTVLSIIFCILTATQGVKEPLALSMAILMSYIEGYFDALCQLKVKKYLLFTRVDCRVNAVFGGYYLLTATSACFGDKVTLEKAYSLGTRVLREALLAVTLAKLSSRHSSMYLDIVKQVVKLAGVI</sequence>
<accession>A0ACC2GKL2</accession>
<evidence type="ECO:0000313" key="2">
    <source>
        <dbReference type="Proteomes" id="UP001157502"/>
    </source>
</evidence>
<protein>
    <submittedName>
        <fullName evidence="1">Uncharacterized protein</fullName>
    </submittedName>
</protein>